<proteinExistence type="predicted"/>
<feature type="transmembrane region" description="Helical" evidence="7">
    <location>
        <begin position="65"/>
        <end position="85"/>
    </location>
</feature>
<evidence type="ECO:0008006" key="9">
    <source>
        <dbReference type="Google" id="ProtNLM"/>
    </source>
</evidence>
<dbReference type="PIRSF" id="PIRSF006102">
    <property type="entry name" value="NQR_DE"/>
    <property type="match status" value="1"/>
</dbReference>
<keyword evidence="4" id="KW-1278">Translocase</keyword>
<keyword evidence="3 7" id="KW-0812">Transmembrane</keyword>
<organism evidence="8">
    <name type="scientific">marine sediment metagenome</name>
    <dbReference type="NCBI Taxonomy" id="412755"/>
    <lineage>
        <taxon>unclassified sequences</taxon>
        <taxon>metagenomes</taxon>
        <taxon>ecological metagenomes</taxon>
    </lineage>
</organism>
<evidence type="ECO:0000313" key="8">
    <source>
        <dbReference type="EMBL" id="KKM01945.1"/>
    </source>
</evidence>
<evidence type="ECO:0000256" key="2">
    <source>
        <dbReference type="ARBA" id="ARBA00022448"/>
    </source>
</evidence>
<reference evidence="8" key="1">
    <citation type="journal article" date="2015" name="Nature">
        <title>Complex archaea that bridge the gap between prokaryotes and eukaryotes.</title>
        <authorList>
            <person name="Spang A."/>
            <person name="Saw J.H."/>
            <person name="Jorgensen S.L."/>
            <person name="Zaremba-Niedzwiedzka K."/>
            <person name="Martijn J."/>
            <person name="Lind A.E."/>
            <person name="van Eijk R."/>
            <person name="Schleper C."/>
            <person name="Guy L."/>
            <person name="Ettema T.J."/>
        </authorList>
    </citation>
    <scope>NUCLEOTIDE SEQUENCE</scope>
</reference>
<dbReference type="PANTHER" id="PTHR30586:SF0">
    <property type="entry name" value="ION-TRANSLOCATING OXIDOREDUCTASE COMPLEX SUBUNIT E"/>
    <property type="match status" value="1"/>
</dbReference>
<comment type="subcellular location">
    <subcellularLocation>
        <location evidence="1">Endomembrane system</location>
        <topology evidence="1">Multi-pass membrane protein</topology>
    </subcellularLocation>
</comment>
<dbReference type="InterPro" id="IPR003667">
    <property type="entry name" value="NqrDE/RnfAE"/>
</dbReference>
<feature type="transmembrane region" description="Helical" evidence="7">
    <location>
        <begin position="97"/>
        <end position="120"/>
    </location>
</feature>
<keyword evidence="6 7" id="KW-0472">Membrane</keyword>
<keyword evidence="2" id="KW-0813">Transport</keyword>
<evidence type="ECO:0000256" key="4">
    <source>
        <dbReference type="ARBA" id="ARBA00022967"/>
    </source>
</evidence>
<dbReference type="EMBL" id="LAZR01017060">
    <property type="protein sequence ID" value="KKM01945.1"/>
    <property type="molecule type" value="Genomic_DNA"/>
</dbReference>
<evidence type="ECO:0000256" key="6">
    <source>
        <dbReference type="ARBA" id="ARBA00023136"/>
    </source>
</evidence>
<dbReference type="NCBIfam" id="NF009070">
    <property type="entry name" value="PRK12405.1"/>
    <property type="match status" value="1"/>
</dbReference>
<feature type="transmembrane region" description="Helical" evidence="7">
    <location>
        <begin position="126"/>
        <end position="145"/>
    </location>
</feature>
<accession>A0A0F9GSZ6</accession>
<keyword evidence="5 7" id="KW-1133">Transmembrane helix</keyword>
<gene>
    <name evidence="8" type="ORF">LCGC14_1789370</name>
</gene>
<protein>
    <recommendedName>
        <fullName evidence="9">Rnf electron transport complex subunit E</fullName>
    </recommendedName>
</protein>
<dbReference type="AlphaFoldDB" id="A0A0F9GSZ6"/>
<evidence type="ECO:0000256" key="1">
    <source>
        <dbReference type="ARBA" id="ARBA00004127"/>
    </source>
</evidence>
<evidence type="ECO:0000256" key="7">
    <source>
        <dbReference type="SAM" id="Phobius"/>
    </source>
</evidence>
<feature type="transmembrane region" description="Helical" evidence="7">
    <location>
        <begin position="195"/>
        <end position="216"/>
    </location>
</feature>
<dbReference type="GO" id="GO:0012505">
    <property type="term" value="C:endomembrane system"/>
    <property type="evidence" value="ECO:0007669"/>
    <property type="project" value="UniProtKB-SubCell"/>
</dbReference>
<feature type="transmembrane region" description="Helical" evidence="7">
    <location>
        <begin position="157"/>
        <end position="175"/>
    </location>
</feature>
<sequence>MAQETKQGQKQQQIEQQQINLPDPKKDYSLRKDFSAGIWKESPIFRQILGMCPALAVTTTVVNGFSMGMATLFVLFMASTTVAILKKAVPHQIRLAGFVVIIAAYVTIADLVLAGSFPAISKSLGPYIPLIVVNCLILARSESFASRHPVHRSMADALGMGGGFAIGLVMLGGVRELFGNGSLVGFNLLGSGYEPMVIMILPAGAFLTLGIVLGLINHFSGERHDKEYSCH</sequence>
<name>A0A0F9GSZ6_9ZZZZ</name>
<comment type="caution">
    <text evidence="8">The sequence shown here is derived from an EMBL/GenBank/DDBJ whole genome shotgun (WGS) entry which is preliminary data.</text>
</comment>
<dbReference type="GO" id="GO:0005886">
    <property type="term" value="C:plasma membrane"/>
    <property type="evidence" value="ECO:0007669"/>
    <property type="project" value="TreeGrafter"/>
</dbReference>
<evidence type="ECO:0000256" key="5">
    <source>
        <dbReference type="ARBA" id="ARBA00022989"/>
    </source>
</evidence>
<dbReference type="PANTHER" id="PTHR30586">
    <property type="entry name" value="ELECTRON TRANSPORT COMPLEX PROTEIN RNFE"/>
    <property type="match status" value="1"/>
</dbReference>
<evidence type="ECO:0000256" key="3">
    <source>
        <dbReference type="ARBA" id="ARBA00022692"/>
    </source>
</evidence>
<dbReference type="Pfam" id="PF02508">
    <property type="entry name" value="Rnf-Nqr"/>
    <property type="match status" value="1"/>
</dbReference>